<dbReference type="AlphaFoldDB" id="A0A9E4N5T2"/>
<dbReference type="Gene3D" id="2.10.10.20">
    <property type="entry name" value="Carbohydrate-binding module superfamily 5/12"/>
    <property type="match status" value="1"/>
</dbReference>
<name>A0A9E4N5T2_9GAMM</name>
<evidence type="ECO:0000313" key="1">
    <source>
        <dbReference type="EMBL" id="MCG7948027.1"/>
    </source>
</evidence>
<reference evidence="1" key="1">
    <citation type="journal article" date="2021" name="Proc. Natl. Acad. Sci. U.S.A.">
        <title>Global biogeography of chemosynthetic symbionts reveals both localized and globally distributed symbiont groups. .</title>
        <authorList>
            <person name="Osvatic J.T."/>
            <person name="Wilkins L.G.E."/>
            <person name="Leibrecht L."/>
            <person name="Leray M."/>
            <person name="Zauner S."/>
            <person name="Polzin J."/>
            <person name="Camacho Y."/>
            <person name="Gros O."/>
            <person name="van Gils J.A."/>
            <person name="Eisen J.A."/>
            <person name="Petersen J.M."/>
            <person name="Yuen B."/>
        </authorList>
    </citation>
    <scope>NUCLEOTIDE SEQUENCE</scope>
    <source>
        <strain evidence="1">MAGclacostrist064TRANS</strain>
    </source>
</reference>
<evidence type="ECO:0008006" key="3">
    <source>
        <dbReference type="Google" id="ProtNLM"/>
    </source>
</evidence>
<proteinExistence type="predicted"/>
<dbReference type="EMBL" id="JAEPCM010000606">
    <property type="protein sequence ID" value="MCG7948027.1"/>
    <property type="molecule type" value="Genomic_DNA"/>
</dbReference>
<organism evidence="1 2">
    <name type="scientific">Candidatus Thiodiazotropha taylori</name>
    <dbReference type="NCBI Taxonomy" id="2792791"/>
    <lineage>
        <taxon>Bacteria</taxon>
        <taxon>Pseudomonadati</taxon>
        <taxon>Pseudomonadota</taxon>
        <taxon>Gammaproteobacteria</taxon>
        <taxon>Chromatiales</taxon>
        <taxon>Sedimenticolaceae</taxon>
        <taxon>Candidatus Thiodiazotropha</taxon>
    </lineage>
</organism>
<comment type="caution">
    <text evidence="1">The sequence shown here is derived from an EMBL/GenBank/DDBJ whole genome shotgun (WGS) entry which is preliminary data.</text>
</comment>
<gene>
    <name evidence="1" type="ORF">JAZ07_16915</name>
</gene>
<accession>A0A9E4N5T2</accession>
<protein>
    <recommendedName>
        <fullName evidence="3">Ubiquitin-activating enzyme E1 FCCH domain-containing protein</fullName>
    </recommendedName>
</protein>
<sequence length="713" mass="78493">MSYLTQAAFVGGELAPALHGRVDTAKYQTGLALCHNWFVHAEGGVSNRPGFEFIAEVKDSTRQVRLIPFVYNASDSYILEFGHLYIRVIRNGAQVESGGSPVEIVTPYQESDLPDLDFVQNGDVITIVHPSHAPRELVRTSHTSWALSVIAFTSALAAPVNLASASDISSWIVGFAYSVNDIVYNNNRYFRCHSAHTSISAHEPGVGGSWEDRWVTYWSPKKYRVTAVNAAGEESLPSAEFDMADTGELTWDAVPDAVEYYVYVEVNGVYSYEGRTSTNSYTGSNSYIPDTTGNPPTDRNLFGGANEYPGAVSYHDQRLVFGGSNDDPDTIWTSKTGSFHNMLTSSPAVDSDAITVALVANQVNQIKHLISLEDLIVLTTGAEWRITSFDAPFAFSNIRRKPQGTRGAGQVKPLVIGSTILYITPMGSRIRDLQYSLEDNQYSGNDLTIFSSHLFKKHTIVSWAHQEEPFGIVWAVRDDGVLLGLTYQREHQVWAWHQHTTDGVFESVTVVPENGEHVLYAVVKRTVQGADVRYIERMHTRSFDSVEDAFFVDSGLSYNGSPTDTFSGLDHLEGLDVVALADGNVVRNLTVSSGNVTLPTAASVVHIGLPYTATIKTLSPPTQKARGAKINATHAEIAIEQTRGLWFGPDLDSMYEHKQRENEDWGEPTELADGFIEASLDYTWQNHGQLYAQQLDPLPATILSISPDYDAAS</sequence>
<dbReference type="Proteomes" id="UP000886667">
    <property type="component" value="Unassembled WGS sequence"/>
</dbReference>
<evidence type="ECO:0000313" key="2">
    <source>
        <dbReference type="Proteomes" id="UP000886667"/>
    </source>
</evidence>